<proteinExistence type="predicted"/>
<sequence length="45" mass="5290">MGLKINRENNLDKLFDKFAIDPTESSNNQPKEPDKKENKQKTKEK</sequence>
<reference evidence="2" key="2">
    <citation type="submission" date="2021-04" db="EMBL/GenBank/DDBJ databases">
        <authorList>
            <person name="Gilroy R."/>
        </authorList>
    </citation>
    <scope>NUCLEOTIDE SEQUENCE</scope>
    <source>
        <strain evidence="2">6627</strain>
    </source>
</reference>
<accession>A0A9D1UXT0</accession>
<dbReference type="InterPro" id="IPR047909">
    <property type="entry name" value="SPJ_0845-like_N"/>
</dbReference>
<name>A0A9D1UXT0_9LACO</name>
<evidence type="ECO:0000313" key="2">
    <source>
        <dbReference type="EMBL" id="HIX02370.1"/>
    </source>
</evidence>
<dbReference type="NCBIfam" id="NF040897">
    <property type="entry name" value="SPJ_0845_Nterm"/>
    <property type="match status" value="1"/>
</dbReference>
<dbReference type="EMBL" id="DXFP01000060">
    <property type="protein sequence ID" value="HIX02370.1"/>
    <property type="molecule type" value="Genomic_DNA"/>
</dbReference>
<feature type="compositionally biased region" description="Basic and acidic residues" evidence="1">
    <location>
        <begin position="31"/>
        <end position="45"/>
    </location>
</feature>
<evidence type="ECO:0000313" key="3">
    <source>
        <dbReference type="Proteomes" id="UP000823963"/>
    </source>
</evidence>
<comment type="caution">
    <text evidence="2">The sequence shown here is derived from an EMBL/GenBank/DDBJ whole genome shotgun (WGS) entry which is preliminary data.</text>
</comment>
<reference evidence="2" key="1">
    <citation type="journal article" date="2021" name="PeerJ">
        <title>Extensive microbial diversity within the chicken gut microbiome revealed by metagenomics and culture.</title>
        <authorList>
            <person name="Gilroy R."/>
            <person name="Ravi A."/>
            <person name="Getino M."/>
            <person name="Pursley I."/>
            <person name="Horton D.L."/>
            <person name="Alikhan N.F."/>
            <person name="Baker D."/>
            <person name="Gharbi K."/>
            <person name="Hall N."/>
            <person name="Watson M."/>
            <person name="Adriaenssens E.M."/>
            <person name="Foster-Nyarko E."/>
            <person name="Jarju S."/>
            <person name="Secka A."/>
            <person name="Antonio M."/>
            <person name="Oren A."/>
            <person name="Chaudhuri R.R."/>
            <person name="La Ragione R."/>
            <person name="Hildebrand F."/>
            <person name="Pallen M.J."/>
        </authorList>
    </citation>
    <scope>NUCLEOTIDE SEQUENCE</scope>
    <source>
        <strain evidence="2">6627</strain>
    </source>
</reference>
<gene>
    <name evidence="2" type="ORF">H9861_06405</name>
</gene>
<evidence type="ECO:0000256" key="1">
    <source>
        <dbReference type="SAM" id="MobiDB-lite"/>
    </source>
</evidence>
<dbReference type="Proteomes" id="UP000823963">
    <property type="component" value="Unassembled WGS sequence"/>
</dbReference>
<dbReference type="AlphaFoldDB" id="A0A9D1UXT0"/>
<protein>
    <submittedName>
        <fullName evidence="2">Uncharacterized protein</fullName>
    </submittedName>
</protein>
<organism evidence="2 3">
    <name type="scientific">Candidatus Ligilactobacillus excrementigallinarum</name>
    <dbReference type="NCBI Taxonomy" id="2838641"/>
    <lineage>
        <taxon>Bacteria</taxon>
        <taxon>Bacillati</taxon>
        <taxon>Bacillota</taxon>
        <taxon>Bacilli</taxon>
        <taxon>Lactobacillales</taxon>
        <taxon>Lactobacillaceae</taxon>
        <taxon>Ligilactobacillus</taxon>
    </lineage>
</organism>
<feature type="region of interest" description="Disordered" evidence="1">
    <location>
        <begin position="18"/>
        <end position="45"/>
    </location>
</feature>